<feature type="transmembrane region" description="Helical" evidence="6">
    <location>
        <begin position="243"/>
        <end position="265"/>
    </location>
</feature>
<comment type="caution">
    <text evidence="7">The sequence shown here is derived from an EMBL/GenBank/DDBJ whole genome shotgun (WGS) entry which is preliminary data.</text>
</comment>
<dbReference type="Proteomes" id="UP000276133">
    <property type="component" value="Unassembled WGS sequence"/>
</dbReference>
<evidence type="ECO:0000256" key="5">
    <source>
        <dbReference type="ARBA" id="ARBA00023136"/>
    </source>
</evidence>
<dbReference type="InterPro" id="IPR036259">
    <property type="entry name" value="MFS_trans_sf"/>
</dbReference>
<name>A0A3M7RNR7_BRAPC</name>
<evidence type="ECO:0000256" key="4">
    <source>
        <dbReference type="ARBA" id="ARBA00022989"/>
    </source>
</evidence>
<evidence type="ECO:0000256" key="3">
    <source>
        <dbReference type="ARBA" id="ARBA00022692"/>
    </source>
</evidence>
<evidence type="ECO:0000256" key="6">
    <source>
        <dbReference type="SAM" id="Phobius"/>
    </source>
</evidence>
<feature type="transmembrane region" description="Helical" evidence="6">
    <location>
        <begin position="211"/>
        <end position="231"/>
    </location>
</feature>
<feature type="transmembrane region" description="Helical" evidence="6">
    <location>
        <begin position="151"/>
        <end position="171"/>
    </location>
</feature>
<dbReference type="InterPro" id="IPR052983">
    <property type="entry name" value="MFS_Riboflavin_Transporter"/>
</dbReference>
<feature type="transmembrane region" description="Helical" evidence="6">
    <location>
        <begin position="123"/>
        <end position="145"/>
    </location>
</feature>
<comment type="subcellular location">
    <subcellularLocation>
        <location evidence="1">Membrane</location>
        <topology evidence="1">Multi-pass membrane protein</topology>
    </subcellularLocation>
</comment>
<proteinExistence type="predicted"/>
<keyword evidence="8" id="KW-1185">Reference proteome</keyword>
<dbReference type="EMBL" id="REGN01002985">
    <property type="protein sequence ID" value="RNA25060.1"/>
    <property type="molecule type" value="Genomic_DNA"/>
</dbReference>
<keyword evidence="3 6" id="KW-0812">Transmembrane</keyword>
<accession>A0A3M7RNR7</accession>
<dbReference type="AlphaFoldDB" id="A0A3M7RNR7"/>
<dbReference type="PANTHER" id="PTHR43385">
    <property type="entry name" value="RIBOFLAVIN TRANSPORTER RIBJ"/>
    <property type="match status" value="1"/>
</dbReference>
<organism evidence="7 8">
    <name type="scientific">Brachionus plicatilis</name>
    <name type="common">Marine rotifer</name>
    <name type="synonym">Brachionus muelleri</name>
    <dbReference type="NCBI Taxonomy" id="10195"/>
    <lineage>
        <taxon>Eukaryota</taxon>
        <taxon>Metazoa</taxon>
        <taxon>Spiralia</taxon>
        <taxon>Gnathifera</taxon>
        <taxon>Rotifera</taxon>
        <taxon>Eurotatoria</taxon>
        <taxon>Monogononta</taxon>
        <taxon>Pseudotrocha</taxon>
        <taxon>Ploima</taxon>
        <taxon>Brachionidae</taxon>
        <taxon>Brachionus</taxon>
    </lineage>
</organism>
<evidence type="ECO:0000313" key="8">
    <source>
        <dbReference type="Proteomes" id="UP000276133"/>
    </source>
</evidence>
<evidence type="ECO:0000256" key="2">
    <source>
        <dbReference type="ARBA" id="ARBA00022448"/>
    </source>
</evidence>
<dbReference type="SUPFAM" id="SSF103473">
    <property type="entry name" value="MFS general substrate transporter"/>
    <property type="match status" value="1"/>
</dbReference>
<protein>
    <submittedName>
        <fullName evidence="7">Oxalate:formate antiporter-like isoform X1</fullName>
    </submittedName>
</protein>
<dbReference type="Gene3D" id="1.20.1250.20">
    <property type="entry name" value="MFS general substrate transporter like domains"/>
    <property type="match status" value="1"/>
</dbReference>
<dbReference type="GO" id="GO:0016020">
    <property type="term" value="C:membrane"/>
    <property type="evidence" value="ECO:0007669"/>
    <property type="project" value="UniProtKB-SubCell"/>
</dbReference>
<gene>
    <name evidence="7" type="ORF">BpHYR1_043457</name>
</gene>
<evidence type="ECO:0000313" key="7">
    <source>
        <dbReference type="EMBL" id="RNA25060.1"/>
    </source>
</evidence>
<dbReference type="PANTHER" id="PTHR43385:SF1">
    <property type="entry name" value="RIBOFLAVIN TRANSPORTER RIBJ"/>
    <property type="match status" value="1"/>
</dbReference>
<reference evidence="7 8" key="1">
    <citation type="journal article" date="2018" name="Sci. Rep.">
        <title>Genomic signatures of local adaptation to the degree of environmental predictability in rotifers.</title>
        <authorList>
            <person name="Franch-Gras L."/>
            <person name="Hahn C."/>
            <person name="Garcia-Roger E.M."/>
            <person name="Carmona M.J."/>
            <person name="Serra M."/>
            <person name="Gomez A."/>
        </authorList>
    </citation>
    <scope>NUCLEOTIDE SEQUENCE [LARGE SCALE GENOMIC DNA]</scope>
    <source>
        <strain evidence="7">HYR1</strain>
    </source>
</reference>
<keyword evidence="2" id="KW-0813">Transport</keyword>
<keyword evidence="4 6" id="KW-1133">Transmembrane helix</keyword>
<sequence>MNKNFLSSIYHFFLNLQFLNNYNNWYCGGAFDIEPMFFSNVIPSILKKLNLGRVGKICEKDESMFPKCLRQRFKKRGKGIWKFLIKRLNFLKYQKNFEFYFLKRQFLCETLTFGQVFISDDRFLATVGSVSNIFNAIGRLFWGYLVDRLPFKVSMLILSSGLISTVSTLYLTKYMAIKEIYMLWICSVMFCQCGVYVMMPTVTAKCFGQKNFTSIYALVFLIGVPSSLLTAELSAQSDRFGWFWLFMTACFLGLLGWLACFVFNVKNTSSNWFLFRLVYNSHQS</sequence>
<evidence type="ECO:0000256" key="1">
    <source>
        <dbReference type="ARBA" id="ARBA00004141"/>
    </source>
</evidence>
<keyword evidence="5 6" id="KW-0472">Membrane</keyword>
<dbReference type="OrthoDB" id="410267at2759"/>
<feature type="transmembrane region" description="Helical" evidence="6">
    <location>
        <begin position="180"/>
        <end position="199"/>
    </location>
</feature>